<dbReference type="EC" id="3.4.22.71" evidence="3"/>
<reference evidence="3 4" key="1">
    <citation type="submission" date="2024-03" db="EMBL/GenBank/DDBJ databases">
        <title>Human intestinal bacterial collection.</title>
        <authorList>
            <person name="Pauvert C."/>
            <person name="Hitch T.C.A."/>
            <person name="Clavel T."/>
        </authorList>
    </citation>
    <scope>NUCLEOTIDE SEQUENCE [LARGE SCALE GENOMIC DNA]</scope>
    <source>
        <strain evidence="3 4">CLA-AP-H27</strain>
    </source>
</reference>
<comment type="caution">
    <text evidence="3">The sequence shown here is derived from an EMBL/GenBank/DDBJ whole genome shotgun (WGS) entry which is preliminary data.</text>
</comment>
<accession>A0ABV1HJW8</accession>
<feature type="compositionally biased region" description="Acidic residues" evidence="1">
    <location>
        <begin position="61"/>
        <end position="73"/>
    </location>
</feature>
<dbReference type="GO" id="GO:0016787">
    <property type="term" value="F:hydrolase activity"/>
    <property type="evidence" value="ECO:0007669"/>
    <property type="project" value="UniProtKB-KW"/>
</dbReference>
<proteinExistence type="predicted"/>
<evidence type="ECO:0000313" key="3">
    <source>
        <dbReference type="EMBL" id="MEQ2562609.1"/>
    </source>
</evidence>
<keyword evidence="2" id="KW-0812">Transmembrane</keyword>
<gene>
    <name evidence="3" type="primary">srtB</name>
    <name evidence="3" type="ORF">WMO41_05455</name>
</gene>
<dbReference type="RefSeq" id="WP_349228891.1">
    <property type="nucleotide sequence ID" value="NZ_JBBMFJ010000008.1"/>
</dbReference>
<feature type="transmembrane region" description="Helical" evidence="2">
    <location>
        <begin position="14"/>
        <end position="35"/>
    </location>
</feature>
<evidence type="ECO:0000256" key="1">
    <source>
        <dbReference type="SAM" id="MobiDB-lite"/>
    </source>
</evidence>
<dbReference type="Gene3D" id="2.40.260.10">
    <property type="entry name" value="Sortase"/>
    <property type="match status" value="1"/>
</dbReference>
<dbReference type="CDD" id="cd05826">
    <property type="entry name" value="Sortase_B"/>
    <property type="match status" value="1"/>
</dbReference>
<evidence type="ECO:0000313" key="4">
    <source>
        <dbReference type="Proteomes" id="UP001437460"/>
    </source>
</evidence>
<evidence type="ECO:0000256" key="2">
    <source>
        <dbReference type="SAM" id="Phobius"/>
    </source>
</evidence>
<protein>
    <submittedName>
        <fullName evidence="3">Class B sortase</fullName>
        <ecNumber evidence="3">3.4.22.71</ecNumber>
    </submittedName>
</protein>
<dbReference type="Proteomes" id="UP001437460">
    <property type="component" value="Unassembled WGS sequence"/>
</dbReference>
<organism evidence="3 4">
    <name type="scientific">Ventrimonas faecis</name>
    <dbReference type="NCBI Taxonomy" id="3133170"/>
    <lineage>
        <taxon>Bacteria</taxon>
        <taxon>Bacillati</taxon>
        <taxon>Bacillota</taxon>
        <taxon>Clostridia</taxon>
        <taxon>Lachnospirales</taxon>
        <taxon>Lachnospiraceae</taxon>
        <taxon>Ventrimonas</taxon>
    </lineage>
</organism>
<keyword evidence="4" id="KW-1185">Reference proteome</keyword>
<keyword evidence="3" id="KW-0378">Hydrolase</keyword>
<sequence>MMEHENKNRNSNGILRRIIIAVLLVIIIASAISLVKEWMDAAAQRRLEESLAEAAKQTETEPSETEEETEAETEAPYVSPIDFAPLWETNPDTIGWIRVPDTKIDYPIVQSPDNQYYLHKDFEGKDSVYGTIYLDADSKSDFSGWNNPIYGHHMKDGSMFKDVVKFKDQDFFENHRYFEIYTPERTIHLKTLGCYYSDSNGIVRKTSFKSQASFDKWVSERLAPCSFAEVPEQPFDSMFVLVTCSYEQNDARTLLFAAEVDEDGNFLPATGRNVPDAGAAVAETSAQTSGEAQK</sequence>
<dbReference type="NCBIfam" id="TIGR03064">
    <property type="entry name" value="sortase_srtB"/>
    <property type="match status" value="1"/>
</dbReference>
<dbReference type="InterPro" id="IPR023365">
    <property type="entry name" value="Sortase_dom-sf"/>
</dbReference>
<feature type="region of interest" description="Disordered" evidence="1">
    <location>
        <begin position="52"/>
        <end position="75"/>
    </location>
</feature>
<dbReference type="EMBL" id="JBBMFJ010000008">
    <property type="protein sequence ID" value="MEQ2562609.1"/>
    <property type="molecule type" value="Genomic_DNA"/>
</dbReference>
<dbReference type="SUPFAM" id="SSF63817">
    <property type="entry name" value="Sortase"/>
    <property type="match status" value="1"/>
</dbReference>
<keyword evidence="2" id="KW-1133">Transmembrane helix</keyword>
<dbReference type="InterPro" id="IPR009835">
    <property type="entry name" value="SrtB"/>
</dbReference>
<name>A0ABV1HJW8_9FIRM</name>
<keyword evidence="2" id="KW-0472">Membrane</keyword>